<organism evidence="2 5">
    <name type="scientific">Ogataea haglerorum</name>
    <dbReference type="NCBI Taxonomy" id="1937702"/>
    <lineage>
        <taxon>Eukaryota</taxon>
        <taxon>Fungi</taxon>
        <taxon>Dikarya</taxon>
        <taxon>Ascomycota</taxon>
        <taxon>Saccharomycotina</taxon>
        <taxon>Pichiomycetes</taxon>
        <taxon>Pichiales</taxon>
        <taxon>Pichiaceae</taxon>
        <taxon>Ogataea</taxon>
    </lineage>
</organism>
<dbReference type="Proteomes" id="UP000697297">
    <property type="component" value="Unassembled WGS sequence"/>
</dbReference>
<feature type="compositionally biased region" description="Basic and acidic residues" evidence="1">
    <location>
        <begin position="59"/>
        <end position="70"/>
    </location>
</feature>
<feature type="region of interest" description="Disordered" evidence="1">
    <location>
        <begin position="33"/>
        <end position="70"/>
    </location>
</feature>
<sequence>MASGSYPWERLPKPDMASTTFLLLLEGPDDAFGLQADCPKTPVTPQDPEVSGEQQRTQKIKEAIQHSHESPALKAKMAASRILPKPFADIDEDSNLDDAALQKINQLVNMDDSDSERSELNKLFPNAVRTIKLSEGDQDNIDRALRLESVKSAMLTQEVRKRRQVSEEQTALANEASADAFLLKRAKGNLQDIVSRKLSRTEKD</sequence>
<accession>A0AAN6D4J9</accession>
<name>A0AAN6D4J9_9ASCO</name>
<dbReference type="AlphaFoldDB" id="A0AAN6D4J9"/>
<comment type="caution">
    <text evidence="2">The sequence shown here is derived from an EMBL/GenBank/DDBJ whole genome shotgun (WGS) entry which is preliminary data.</text>
</comment>
<evidence type="ECO:0000313" key="5">
    <source>
        <dbReference type="Proteomes" id="UP000738402"/>
    </source>
</evidence>
<protein>
    <submittedName>
        <fullName evidence="2">Uncharacterized protein</fullName>
    </submittedName>
</protein>
<evidence type="ECO:0000313" key="3">
    <source>
        <dbReference type="EMBL" id="KAG7763634.1"/>
    </source>
</evidence>
<proteinExistence type="predicted"/>
<evidence type="ECO:0000256" key="1">
    <source>
        <dbReference type="SAM" id="MobiDB-lite"/>
    </source>
</evidence>
<gene>
    <name evidence="2" type="ORF">KL933_003088</name>
    <name evidence="3" type="ORF">KL946_003735</name>
</gene>
<dbReference type="EMBL" id="JAHLUN010000010">
    <property type="protein sequence ID" value="KAG7763634.1"/>
    <property type="molecule type" value="Genomic_DNA"/>
</dbReference>
<dbReference type="Proteomes" id="UP000738402">
    <property type="component" value="Unassembled WGS sequence"/>
</dbReference>
<dbReference type="EMBL" id="JAHLUH010000008">
    <property type="protein sequence ID" value="KAG7726805.1"/>
    <property type="molecule type" value="Genomic_DNA"/>
</dbReference>
<reference evidence="2 4" key="1">
    <citation type="journal article" date="2021" name="G3 (Bethesda)">
        <title>Genomic diversity, chromosomal rearrangements, and interspecies hybridization in the ogataea polymorpha species complex.</title>
        <authorList>
            <person name="Hanson S.J."/>
            <person name="Cinneide E.O."/>
            <person name="Salzberg L.I."/>
            <person name="Wolfe K.H."/>
            <person name="McGowan J."/>
            <person name="Fitzpatrick D.A."/>
            <person name="Matlin K."/>
        </authorList>
    </citation>
    <scope>NUCLEOTIDE SEQUENCE</scope>
    <source>
        <strain evidence="3">81-436-3</strain>
        <strain evidence="2">83-405-1</strain>
    </source>
</reference>
<keyword evidence="4" id="KW-1185">Reference proteome</keyword>
<evidence type="ECO:0000313" key="2">
    <source>
        <dbReference type="EMBL" id="KAG7726805.1"/>
    </source>
</evidence>
<evidence type="ECO:0000313" key="4">
    <source>
        <dbReference type="Proteomes" id="UP000697297"/>
    </source>
</evidence>